<dbReference type="EMBL" id="CM037156">
    <property type="protein sequence ID" value="KAH7837667.1"/>
    <property type="molecule type" value="Genomic_DNA"/>
</dbReference>
<proteinExistence type="predicted"/>
<dbReference type="Proteomes" id="UP000828048">
    <property type="component" value="Chromosome 6"/>
</dbReference>
<sequence length="379" mass="42478">MSSSSFSLPRTSAHRRPVQSTTPSADPIRPAADQAPNQRRRPAISQLLAIGFVIFLGLLQFLPATHFRDASDPYRNWVPYNISSSPFAKYRASSDENSRYSETRMVEDGVVHIVTWMDCLDLRVLAVLMNSTLSSSRYPERVSFHFFIPEGHNDKVSFHKLKVLFPDSNLEILGHDKVKGLIMTAHSVGENELPLAEMAPFAISAVLPTLSKFIYVSPNVIIKGGVADLLGDLKNFGVAVAEDCSKRLSAYVNFDVVDAMQRSLTKPWISGTPYLKDACMPDLGLVFIDLTRLEKDILEAILWWNTVLNKSERGNLYPAVALALYNRHLKLDISLDTLISRYDWGRNLNSKSCDDAGRTPALENLWKPYLPLMSDQYLG</sequence>
<evidence type="ECO:0000313" key="1">
    <source>
        <dbReference type="EMBL" id="KAH7837667.1"/>
    </source>
</evidence>
<gene>
    <name evidence="1" type="ORF">Vadar_016477</name>
</gene>
<accession>A0ACB7XAB4</accession>
<evidence type="ECO:0000313" key="2">
    <source>
        <dbReference type="Proteomes" id="UP000828048"/>
    </source>
</evidence>
<comment type="caution">
    <text evidence="1">The sequence shown here is derived from an EMBL/GenBank/DDBJ whole genome shotgun (WGS) entry which is preliminary data.</text>
</comment>
<reference evidence="1 2" key="1">
    <citation type="journal article" date="2021" name="Hortic Res">
        <title>High-quality reference genome and annotation aids understanding of berry development for evergreen blueberry (Vaccinium darrowii).</title>
        <authorList>
            <person name="Yu J."/>
            <person name="Hulse-Kemp A.M."/>
            <person name="Babiker E."/>
            <person name="Staton M."/>
        </authorList>
    </citation>
    <scope>NUCLEOTIDE SEQUENCE [LARGE SCALE GENOMIC DNA]</scope>
    <source>
        <strain evidence="2">cv. NJ 8807/NJ 8810</strain>
        <tissue evidence="1">Young leaf</tissue>
    </source>
</reference>
<name>A0ACB7XAB4_9ERIC</name>
<organism evidence="1 2">
    <name type="scientific">Vaccinium darrowii</name>
    <dbReference type="NCBI Taxonomy" id="229202"/>
    <lineage>
        <taxon>Eukaryota</taxon>
        <taxon>Viridiplantae</taxon>
        <taxon>Streptophyta</taxon>
        <taxon>Embryophyta</taxon>
        <taxon>Tracheophyta</taxon>
        <taxon>Spermatophyta</taxon>
        <taxon>Magnoliopsida</taxon>
        <taxon>eudicotyledons</taxon>
        <taxon>Gunneridae</taxon>
        <taxon>Pentapetalae</taxon>
        <taxon>asterids</taxon>
        <taxon>Ericales</taxon>
        <taxon>Ericaceae</taxon>
        <taxon>Vaccinioideae</taxon>
        <taxon>Vaccinieae</taxon>
        <taxon>Vaccinium</taxon>
    </lineage>
</organism>
<protein>
    <submittedName>
        <fullName evidence="1">Uncharacterized protein</fullName>
    </submittedName>
</protein>
<keyword evidence="2" id="KW-1185">Reference proteome</keyword>